<dbReference type="EMBL" id="MU277194">
    <property type="protein sequence ID" value="KAI0065704.1"/>
    <property type="molecule type" value="Genomic_DNA"/>
</dbReference>
<name>A0ACB8TA62_9AGAM</name>
<sequence>MKLFHGRLASPPTGVDLSLQPSSPWATRYASRLADWPKDFVFGRISDSRTKRVDFLCLQEAIERQLDTHCVGMEWVAEGGFNQIYLVSLADGSQIVARLSFPFPHDQMTGAAFSSQTEVDRARIPYRLLVEVETIRYVALHTTVPVARIYAFDTKVSNPIGTPYMLQELLKGDNVGELWWNLSHPERDVMMASLGRVCGGLLSLKFTSYGCISSHMAEEPVGPITPPLCTLASEHSLEDVGPWPCSAPFALMTTLAAREEAWMRGPSGRTLVAQWRGERHPTEDLDKTLPAFVELASRLLQLFPHLPILYPLPEEALRPALCHPDFSVANVMASQDNPANITGLVDWEFATVAPLFSCYKVPDSLYDYGDQNEPDPEERESKRRGRALFAQGVIDACPDAEVVVRPEENSALQRSLCGLQTLSILTTSGFSRWCPFEDVRARLVSLRESAAVECGPGVQIIDDLLTLFNIHTSP</sequence>
<reference evidence="1" key="2">
    <citation type="journal article" date="2022" name="New Phytol.">
        <title>Evolutionary transition to the ectomycorrhizal habit in the genomes of a hyperdiverse lineage of mushroom-forming fungi.</title>
        <authorList>
            <person name="Looney B."/>
            <person name="Miyauchi S."/>
            <person name="Morin E."/>
            <person name="Drula E."/>
            <person name="Courty P.E."/>
            <person name="Kohler A."/>
            <person name="Kuo A."/>
            <person name="LaButti K."/>
            <person name="Pangilinan J."/>
            <person name="Lipzen A."/>
            <person name="Riley R."/>
            <person name="Andreopoulos W."/>
            <person name="He G."/>
            <person name="Johnson J."/>
            <person name="Nolan M."/>
            <person name="Tritt A."/>
            <person name="Barry K.W."/>
            <person name="Grigoriev I.V."/>
            <person name="Nagy L.G."/>
            <person name="Hibbett D."/>
            <person name="Henrissat B."/>
            <person name="Matheny P.B."/>
            <person name="Labbe J."/>
            <person name="Martin F.M."/>
        </authorList>
    </citation>
    <scope>NUCLEOTIDE SEQUENCE</scope>
    <source>
        <strain evidence="1">HHB10654</strain>
    </source>
</reference>
<reference evidence="1" key="1">
    <citation type="submission" date="2021-03" db="EMBL/GenBank/DDBJ databases">
        <authorList>
            <consortium name="DOE Joint Genome Institute"/>
            <person name="Ahrendt S."/>
            <person name="Looney B.P."/>
            <person name="Miyauchi S."/>
            <person name="Morin E."/>
            <person name="Drula E."/>
            <person name="Courty P.E."/>
            <person name="Chicoki N."/>
            <person name="Fauchery L."/>
            <person name="Kohler A."/>
            <person name="Kuo A."/>
            <person name="Labutti K."/>
            <person name="Pangilinan J."/>
            <person name="Lipzen A."/>
            <person name="Riley R."/>
            <person name="Andreopoulos W."/>
            <person name="He G."/>
            <person name="Johnson J."/>
            <person name="Barry K.W."/>
            <person name="Grigoriev I.V."/>
            <person name="Nagy L."/>
            <person name="Hibbett D."/>
            <person name="Henrissat B."/>
            <person name="Matheny P.B."/>
            <person name="Labbe J."/>
            <person name="Martin F."/>
        </authorList>
    </citation>
    <scope>NUCLEOTIDE SEQUENCE</scope>
    <source>
        <strain evidence="1">HHB10654</strain>
    </source>
</reference>
<evidence type="ECO:0000313" key="1">
    <source>
        <dbReference type="EMBL" id="KAI0065704.1"/>
    </source>
</evidence>
<dbReference type="Proteomes" id="UP000814140">
    <property type="component" value="Unassembled WGS sequence"/>
</dbReference>
<accession>A0ACB8TA62</accession>
<comment type="caution">
    <text evidence="1">The sequence shown here is derived from an EMBL/GenBank/DDBJ whole genome shotgun (WGS) entry which is preliminary data.</text>
</comment>
<organism evidence="1 2">
    <name type="scientific">Artomyces pyxidatus</name>
    <dbReference type="NCBI Taxonomy" id="48021"/>
    <lineage>
        <taxon>Eukaryota</taxon>
        <taxon>Fungi</taxon>
        <taxon>Dikarya</taxon>
        <taxon>Basidiomycota</taxon>
        <taxon>Agaricomycotina</taxon>
        <taxon>Agaricomycetes</taxon>
        <taxon>Russulales</taxon>
        <taxon>Auriscalpiaceae</taxon>
        <taxon>Artomyces</taxon>
    </lineage>
</organism>
<gene>
    <name evidence="1" type="ORF">BV25DRAFT_1988809</name>
</gene>
<protein>
    <submittedName>
        <fullName evidence="1">Uncharacterized protein</fullName>
    </submittedName>
</protein>
<evidence type="ECO:0000313" key="2">
    <source>
        <dbReference type="Proteomes" id="UP000814140"/>
    </source>
</evidence>
<proteinExistence type="predicted"/>
<keyword evidence="2" id="KW-1185">Reference proteome</keyword>